<keyword evidence="4" id="KW-0677">Repeat</keyword>
<evidence type="ECO:0000256" key="3">
    <source>
        <dbReference type="ARBA" id="ARBA00012733"/>
    </source>
</evidence>
<dbReference type="InterPro" id="IPR008377">
    <property type="entry name" value="Sialidase_trypan"/>
</dbReference>
<comment type="caution">
    <text evidence="6">The sequence shown here is derived from an EMBL/GenBank/DDBJ whole genome shotgun (WGS) entry which is preliminary data.</text>
</comment>
<keyword evidence="7" id="KW-1185">Reference proteome</keyword>
<dbReference type="CDD" id="cd15482">
    <property type="entry name" value="Sialidase_non-viral"/>
    <property type="match status" value="1"/>
</dbReference>
<evidence type="ECO:0000256" key="1">
    <source>
        <dbReference type="ARBA" id="ARBA00000427"/>
    </source>
</evidence>
<comment type="catalytic activity">
    <reaction evidence="1">
        <text>Hydrolysis of alpha-(2-&gt;3)-, alpha-(2-&gt;6)-, alpha-(2-&gt;8)- glycosidic linkages of terminal sialic acid residues in oligosaccharides, glycoproteins, glycolipids, colominic acid and synthetic substrates.</text>
        <dbReference type="EC" id="3.2.1.18"/>
    </reaction>
</comment>
<evidence type="ECO:0000256" key="4">
    <source>
        <dbReference type="ARBA" id="ARBA00022737"/>
    </source>
</evidence>
<dbReference type="PRINTS" id="PR01803">
    <property type="entry name" value="TCSIALIDASE"/>
</dbReference>
<dbReference type="Proteomes" id="UP001595818">
    <property type="component" value="Unassembled WGS sequence"/>
</dbReference>
<dbReference type="PROSITE" id="PS51257">
    <property type="entry name" value="PROKAR_LIPOPROTEIN"/>
    <property type="match status" value="1"/>
</dbReference>
<gene>
    <name evidence="6" type="ORF">ACFPFU_03850</name>
</gene>
<dbReference type="Pfam" id="PF13859">
    <property type="entry name" value="BNR_3"/>
    <property type="match status" value="1"/>
</dbReference>
<evidence type="ECO:0000259" key="5">
    <source>
        <dbReference type="Pfam" id="PF13859"/>
    </source>
</evidence>
<dbReference type="EC" id="3.2.1.18" evidence="3"/>
<dbReference type="EMBL" id="JBHSJJ010000002">
    <property type="protein sequence ID" value="MFC4870806.1"/>
    <property type="molecule type" value="Genomic_DNA"/>
</dbReference>
<dbReference type="PANTHER" id="PTHR10628:SF30">
    <property type="entry name" value="EXO-ALPHA-SIALIDASE"/>
    <property type="match status" value="1"/>
</dbReference>
<organism evidence="6 7">
    <name type="scientific">Negadavirga shengliensis</name>
    <dbReference type="NCBI Taxonomy" id="1389218"/>
    <lineage>
        <taxon>Bacteria</taxon>
        <taxon>Pseudomonadati</taxon>
        <taxon>Bacteroidota</taxon>
        <taxon>Cytophagia</taxon>
        <taxon>Cytophagales</taxon>
        <taxon>Cyclobacteriaceae</taxon>
        <taxon>Negadavirga</taxon>
    </lineage>
</organism>
<reference evidence="7" key="1">
    <citation type="journal article" date="2019" name="Int. J. Syst. Evol. Microbiol.">
        <title>The Global Catalogue of Microorganisms (GCM) 10K type strain sequencing project: providing services to taxonomists for standard genome sequencing and annotation.</title>
        <authorList>
            <consortium name="The Broad Institute Genomics Platform"/>
            <consortium name="The Broad Institute Genome Sequencing Center for Infectious Disease"/>
            <person name="Wu L."/>
            <person name="Ma J."/>
        </authorList>
    </citation>
    <scope>NUCLEOTIDE SEQUENCE [LARGE SCALE GENOMIC DNA]</scope>
    <source>
        <strain evidence="7">CGMCC 4.7466</strain>
    </source>
</reference>
<evidence type="ECO:0000313" key="6">
    <source>
        <dbReference type="EMBL" id="MFC4870806.1"/>
    </source>
</evidence>
<dbReference type="PANTHER" id="PTHR10628">
    <property type="entry name" value="SIALIDASE"/>
    <property type="match status" value="1"/>
</dbReference>
<sequence>MENTHMKYRLIKSLLVVIGSLMFLACGEKRTWPEKESIQFEQVVVPLIQGRESPIGHIRMDLESGDELKEIRIKAEGDAIEGITVALLSQDGKEKKGLGETRQGEVFWTVALDRQLESGAHLFEIGLMVKETASLTEKVSFEVVYVEMSSGKFRPSGQEYQQSYRLAKALRHHGDDGVHSFRIPGLVTSNNGTLLAVYDVRRDDSSDLQGDIDVGLSRSTDGGESWEPMKMIMDMGEWGGLPENQNGIGDPAILVDEETGTIWVAALWLHGKPGTMAWNSSGEGMSPEETGQLMLVKSEDDGVTWSDPINVTGQMKDPSWRLFFNGPGRGITMRDGTLVFAAQFKDKENIPHSTVIYSKDRGETWEVGTGARSKTTEAQVVELQDGSLLLNMRDDRGGARAVMVTKDMGKTWEEHPTNRAALIEPVCMASIISNPHTDDPVLFFSNPAATDGRYNITIKASLDDGQSWPEAHQVLLDQKRGWGYSCLTMIDEDHLGILYESSQAHMTFQIIRVDEIIK</sequence>
<dbReference type="InterPro" id="IPR036278">
    <property type="entry name" value="Sialidase_sf"/>
</dbReference>
<dbReference type="Gene3D" id="2.120.10.10">
    <property type="match status" value="1"/>
</dbReference>
<evidence type="ECO:0000313" key="7">
    <source>
        <dbReference type="Proteomes" id="UP001595818"/>
    </source>
</evidence>
<dbReference type="SUPFAM" id="SSF50939">
    <property type="entry name" value="Sialidases"/>
    <property type="match status" value="1"/>
</dbReference>
<name>A0ABV9SWS0_9BACT</name>
<accession>A0ABV9SWS0</accession>
<feature type="domain" description="Sialidase" evidence="5">
    <location>
        <begin position="183"/>
        <end position="489"/>
    </location>
</feature>
<dbReference type="InterPro" id="IPR011040">
    <property type="entry name" value="Sialidase"/>
</dbReference>
<protein>
    <recommendedName>
        <fullName evidence="3">exo-alpha-sialidase</fullName>
        <ecNumber evidence="3">3.2.1.18</ecNumber>
    </recommendedName>
</protein>
<dbReference type="InterPro" id="IPR026856">
    <property type="entry name" value="Sialidase_fam"/>
</dbReference>
<evidence type="ECO:0000256" key="2">
    <source>
        <dbReference type="ARBA" id="ARBA00009348"/>
    </source>
</evidence>
<proteinExistence type="inferred from homology"/>
<comment type="similarity">
    <text evidence="2">Belongs to the glycosyl hydrolase 33 family.</text>
</comment>